<organism evidence="3 4">
    <name type="scientific">Panicum hallii var. hallii</name>
    <dbReference type="NCBI Taxonomy" id="1504633"/>
    <lineage>
        <taxon>Eukaryota</taxon>
        <taxon>Viridiplantae</taxon>
        <taxon>Streptophyta</taxon>
        <taxon>Embryophyta</taxon>
        <taxon>Tracheophyta</taxon>
        <taxon>Spermatophyta</taxon>
        <taxon>Magnoliopsida</taxon>
        <taxon>Liliopsida</taxon>
        <taxon>Poales</taxon>
        <taxon>Poaceae</taxon>
        <taxon>PACMAD clade</taxon>
        <taxon>Panicoideae</taxon>
        <taxon>Panicodae</taxon>
        <taxon>Paniceae</taxon>
        <taxon>Panicinae</taxon>
        <taxon>Panicum</taxon>
        <taxon>Panicum sect. Panicum</taxon>
    </lineage>
</organism>
<feature type="compositionally biased region" description="Low complexity" evidence="1">
    <location>
        <begin position="190"/>
        <end position="201"/>
    </location>
</feature>
<dbReference type="OrthoDB" id="595759at2759"/>
<dbReference type="InterPro" id="IPR024752">
    <property type="entry name" value="Myb/SANT-like_dom"/>
</dbReference>
<evidence type="ECO:0000259" key="2">
    <source>
        <dbReference type="Pfam" id="PF12776"/>
    </source>
</evidence>
<proteinExistence type="predicted"/>
<evidence type="ECO:0000313" key="4">
    <source>
        <dbReference type="Proteomes" id="UP000244336"/>
    </source>
</evidence>
<keyword evidence="4" id="KW-1185">Reference proteome</keyword>
<dbReference type="Gramene" id="PUZ72399">
    <property type="protein sequence ID" value="PUZ72399"/>
    <property type="gene ID" value="GQ55_2G390900"/>
</dbReference>
<feature type="region of interest" description="Disordered" evidence="1">
    <location>
        <begin position="187"/>
        <end position="216"/>
    </location>
</feature>
<evidence type="ECO:0000313" key="3">
    <source>
        <dbReference type="EMBL" id="PUZ72399.1"/>
    </source>
</evidence>
<reference evidence="3 4" key="1">
    <citation type="submission" date="2018-04" db="EMBL/GenBank/DDBJ databases">
        <title>WGS assembly of Panicum hallii var. hallii HAL2.</title>
        <authorList>
            <person name="Lovell J."/>
            <person name="Jenkins J."/>
            <person name="Lowry D."/>
            <person name="Mamidi S."/>
            <person name="Sreedasyam A."/>
            <person name="Weng X."/>
            <person name="Barry K."/>
            <person name="Bonette J."/>
            <person name="Campitelli B."/>
            <person name="Daum C."/>
            <person name="Gordon S."/>
            <person name="Gould B."/>
            <person name="Lipzen A."/>
            <person name="MacQueen A."/>
            <person name="Palacio-Mejia J."/>
            <person name="Plott C."/>
            <person name="Shakirov E."/>
            <person name="Shu S."/>
            <person name="Yoshinaga Y."/>
            <person name="Zane M."/>
            <person name="Rokhsar D."/>
            <person name="Grimwood J."/>
            <person name="Schmutz J."/>
            <person name="Juenger T."/>
        </authorList>
    </citation>
    <scope>NUCLEOTIDE SEQUENCE [LARGE SCALE GENOMIC DNA]</scope>
    <source>
        <strain evidence="4">cv. HAL2</strain>
    </source>
</reference>
<gene>
    <name evidence="3" type="ORF">GQ55_2G390900</name>
</gene>
<protein>
    <recommendedName>
        <fullName evidence="2">Myb/SANT-like domain-containing protein</fullName>
    </recommendedName>
</protein>
<accession>A0A2T7EX59</accession>
<name>A0A2T7EX59_9POAL</name>
<feature type="domain" description="Myb/SANT-like" evidence="2">
    <location>
        <begin position="37"/>
        <end position="132"/>
    </location>
</feature>
<feature type="region of interest" description="Disordered" evidence="1">
    <location>
        <begin position="1"/>
        <end position="27"/>
    </location>
</feature>
<dbReference type="PANTHER" id="PTHR46929">
    <property type="entry name" value="EXPRESSED PROTEIN"/>
    <property type="match status" value="1"/>
</dbReference>
<sequence>MGHTGTPHLPVRRRPQHERSGTMSVSNGKKKYRGYLTWTDDMDQALLDVLVEHHNNGDHTANGWKAHVYTTAVRNVRDKCNVDITKDHVMSRCKTFDKHCNVLGRILTHDGFEWDQDRNKLVIHNEDAWSRYIEKNKAAACYQHKVIKNWNAISLIFSRDHAATSEDVSAGAENGQEVAMKVAEDVLDRTPSSPSTSGPSSQYRPEAPMLNQSNKQGRVKRFKTKDALFCMSGDIKNSFQISMNSNEIQEEPKTACPKEIFAALQVIPNLARDDLLRAYCILTNSDRKFECLMALPMDMRKDWLLMEIGKK</sequence>
<dbReference type="AlphaFoldDB" id="A0A2T7EX59"/>
<dbReference type="PANTHER" id="PTHR46929:SF3">
    <property type="entry name" value="MYB_SANT-LIKE DOMAIN-CONTAINING PROTEIN"/>
    <property type="match status" value="1"/>
</dbReference>
<dbReference type="Proteomes" id="UP000244336">
    <property type="component" value="Chromosome 2"/>
</dbReference>
<evidence type="ECO:0000256" key="1">
    <source>
        <dbReference type="SAM" id="MobiDB-lite"/>
    </source>
</evidence>
<dbReference type="STRING" id="1504633.A0A2T7EX59"/>
<dbReference type="Pfam" id="PF12776">
    <property type="entry name" value="Myb_DNA-bind_3"/>
    <property type="match status" value="1"/>
</dbReference>
<dbReference type="EMBL" id="CM009750">
    <property type="protein sequence ID" value="PUZ72399.1"/>
    <property type="molecule type" value="Genomic_DNA"/>
</dbReference>